<feature type="coiled-coil region" evidence="1">
    <location>
        <begin position="419"/>
        <end position="446"/>
    </location>
</feature>
<dbReference type="GO" id="GO:0003677">
    <property type="term" value="F:DNA binding"/>
    <property type="evidence" value="ECO:0007669"/>
    <property type="project" value="InterPro"/>
</dbReference>
<accession>A0A291MWA7</accession>
<dbReference type="Gene3D" id="3.90.1750.20">
    <property type="entry name" value="Putative Large Serine Recombinase, Chain B, Domain 2"/>
    <property type="match status" value="1"/>
</dbReference>
<dbReference type="PROSITE" id="PS51736">
    <property type="entry name" value="RECOMBINASES_3"/>
    <property type="match status" value="1"/>
</dbReference>
<dbReference type="InterPro" id="IPR036162">
    <property type="entry name" value="Resolvase-like_N_sf"/>
</dbReference>
<evidence type="ECO:0000259" key="3">
    <source>
        <dbReference type="PROSITE" id="PS51737"/>
    </source>
</evidence>
<dbReference type="Pfam" id="PF13408">
    <property type="entry name" value="Zn_ribbon_recom"/>
    <property type="match status" value="1"/>
</dbReference>
<dbReference type="PANTHER" id="PTHR30461:SF23">
    <property type="entry name" value="DNA RECOMBINASE-RELATED"/>
    <property type="match status" value="1"/>
</dbReference>
<evidence type="ECO:0000313" key="5">
    <source>
        <dbReference type="Proteomes" id="UP000219422"/>
    </source>
</evidence>
<dbReference type="InterPro" id="IPR025827">
    <property type="entry name" value="Zn_ribbon_recom_dom"/>
</dbReference>
<dbReference type="SUPFAM" id="SSF53041">
    <property type="entry name" value="Resolvase-like"/>
    <property type="match status" value="1"/>
</dbReference>
<dbReference type="Gene3D" id="3.40.50.1390">
    <property type="entry name" value="Resolvase, N-terminal catalytic domain"/>
    <property type="match status" value="1"/>
</dbReference>
<dbReference type="KEGG" id="sya:A6768_04945"/>
<dbReference type="InterPro" id="IPR011109">
    <property type="entry name" value="DNA_bind_recombinase_dom"/>
</dbReference>
<dbReference type="PANTHER" id="PTHR30461">
    <property type="entry name" value="DNA-INVERTASE FROM LAMBDOID PROPHAGE"/>
    <property type="match status" value="1"/>
</dbReference>
<organism evidence="4 5">
    <name type="scientific">Sphingobium yanoikuyae</name>
    <name type="common">Sphingomonas yanoikuyae</name>
    <dbReference type="NCBI Taxonomy" id="13690"/>
    <lineage>
        <taxon>Bacteria</taxon>
        <taxon>Pseudomonadati</taxon>
        <taxon>Pseudomonadota</taxon>
        <taxon>Alphaproteobacteria</taxon>
        <taxon>Sphingomonadales</taxon>
        <taxon>Sphingomonadaceae</taxon>
        <taxon>Sphingobium</taxon>
    </lineage>
</organism>
<dbReference type="InterPro" id="IPR050639">
    <property type="entry name" value="SSR_resolvase"/>
</dbReference>
<dbReference type="CDD" id="cd00338">
    <property type="entry name" value="Ser_Recombinase"/>
    <property type="match status" value="1"/>
</dbReference>
<evidence type="ECO:0000259" key="2">
    <source>
        <dbReference type="PROSITE" id="PS51736"/>
    </source>
</evidence>
<feature type="domain" description="Recombinase" evidence="3">
    <location>
        <begin position="153"/>
        <end position="299"/>
    </location>
</feature>
<reference evidence="4 5" key="1">
    <citation type="submission" date="2017-10" db="EMBL/GenBank/DDBJ databases">
        <title>Sphingobium yanoikuyae S72.</title>
        <authorList>
            <person name="Sanchez E."/>
            <person name="Bustos P."/>
            <person name="Mendoza P."/>
            <person name="Guo X."/>
            <person name="Mendoza A."/>
        </authorList>
    </citation>
    <scope>NUCLEOTIDE SEQUENCE [LARGE SCALE GENOMIC DNA]</scope>
    <source>
        <strain evidence="4 5">S72</strain>
    </source>
</reference>
<dbReference type="AlphaFoldDB" id="A0A291MWA7"/>
<dbReference type="SMART" id="SM00857">
    <property type="entry name" value="Resolvase"/>
    <property type="match status" value="1"/>
</dbReference>
<dbReference type="GO" id="GO:0000150">
    <property type="term" value="F:DNA strand exchange activity"/>
    <property type="evidence" value="ECO:0007669"/>
    <property type="project" value="InterPro"/>
</dbReference>
<dbReference type="EMBL" id="CP023741">
    <property type="protein sequence ID" value="ATI79434.1"/>
    <property type="molecule type" value="Genomic_DNA"/>
</dbReference>
<dbReference type="GeneID" id="57776185"/>
<name>A0A291MWA7_SPHYA</name>
<gene>
    <name evidence="4" type="ORF">A6768_04945</name>
</gene>
<dbReference type="RefSeq" id="WP_097382772.1">
    <property type="nucleotide sequence ID" value="NZ_CP023741.1"/>
</dbReference>
<feature type="domain" description="Resolvase/invertase-type recombinase catalytic" evidence="2">
    <location>
        <begin position="2"/>
        <end position="158"/>
    </location>
</feature>
<proteinExistence type="predicted"/>
<evidence type="ECO:0000313" key="4">
    <source>
        <dbReference type="EMBL" id="ATI79434.1"/>
    </source>
</evidence>
<dbReference type="Proteomes" id="UP000219422">
    <property type="component" value="Chromosome"/>
</dbReference>
<dbReference type="Pfam" id="PF00239">
    <property type="entry name" value="Resolvase"/>
    <property type="match status" value="1"/>
</dbReference>
<keyword evidence="1" id="KW-0175">Coiled coil</keyword>
<dbReference type="PROSITE" id="PS51737">
    <property type="entry name" value="RECOMBINASE_DNA_BIND"/>
    <property type="match status" value="1"/>
</dbReference>
<dbReference type="InterPro" id="IPR006119">
    <property type="entry name" value="Resolv_N"/>
</dbReference>
<protein>
    <submittedName>
        <fullName evidence="4">Recombinase family protein</fullName>
    </submittedName>
</protein>
<dbReference type="Pfam" id="PF07508">
    <property type="entry name" value="Recombinase"/>
    <property type="match status" value="1"/>
</dbReference>
<dbReference type="InterPro" id="IPR038109">
    <property type="entry name" value="DNA_bind_recomb_sf"/>
</dbReference>
<evidence type="ECO:0000256" key="1">
    <source>
        <dbReference type="SAM" id="Coils"/>
    </source>
</evidence>
<sequence length="518" mass="57492">MRTILYARYSSELQNALSTVDQIASLRERADREGWTIIDTFADEEISGRAGIGEMQRPGLNAMLNRVERGDVDQVLAEATDRIARHSGDAHAVREHLEHFGARLFTLADGHVDEITGTIKGLMDSRFLKDLADRIRRGQRGQHGRGFNAGGLAYGYNVVKKIGEDGEIVRGILEVNEEEAAIVRRIFDETLAGVSSRAIVKALNEEGIPSPSGKLWATNVIHGDRVRANGILRNNLYRGVMVYGRTRRAYHPKTRRYVARVNPVSEWRFVDVPHLRIVSDAQWKAIEAHYAAFDGDVRTKKRHPKRLLSGLGKCGVCGGTWTVISPAKWGCSTAKNKQACSNTRTISTALYEQRTMGQLKQILLNPDAIQLFVERYNVGIRKRLAEATTNRAPLERKAADLRGRISRLVDAIADGAGEFQEVKDRLRTARADLADTEHQLKALDDAAPIALPDDLADRYRIYIAQLDDALATEGAARERAASAIRELIDTLTLTPNKTGRGVEIQLTGHMANIINLAK</sequence>